<dbReference type="SUPFAM" id="SSF53474">
    <property type="entry name" value="alpha/beta-Hydrolases"/>
    <property type="match status" value="1"/>
</dbReference>
<dbReference type="STRING" id="756272.Plabr_3201"/>
<proteinExistence type="predicted"/>
<protein>
    <submittedName>
        <fullName evidence="2">Uncharacterized protein</fullName>
    </submittedName>
</protein>
<name>F0SJI6_RUBBR</name>
<accession>F0SJI6</accession>
<dbReference type="HOGENOM" id="CLU_902769_0_0_0"/>
<feature type="chain" id="PRO_5003260451" evidence="1">
    <location>
        <begin position="22"/>
        <end position="287"/>
    </location>
</feature>
<dbReference type="eggNOG" id="COG0400">
    <property type="taxonomic scope" value="Bacteria"/>
</dbReference>
<dbReference type="OrthoDB" id="253099at2"/>
<keyword evidence="1" id="KW-0732">Signal</keyword>
<evidence type="ECO:0000256" key="1">
    <source>
        <dbReference type="SAM" id="SignalP"/>
    </source>
</evidence>
<dbReference type="Proteomes" id="UP000006860">
    <property type="component" value="Chromosome"/>
</dbReference>
<reference evidence="3" key="1">
    <citation type="submission" date="2011-02" db="EMBL/GenBank/DDBJ databases">
        <title>The complete genome of Planctomyces brasiliensis DSM 5305.</title>
        <authorList>
            <person name="Lucas S."/>
            <person name="Copeland A."/>
            <person name="Lapidus A."/>
            <person name="Bruce D."/>
            <person name="Goodwin L."/>
            <person name="Pitluck S."/>
            <person name="Kyrpides N."/>
            <person name="Mavromatis K."/>
            <person name="Pagani I."/>
            <person name="Ivanova N."/>
            <person name="Ovchinnikova G."/>
            <person name="Lu M."/>
            <person name="Detter J.C."/>
            <person name="Han C."/>
            <person name="Land M."/>
            <person name="Hauser L."/>
            <person name="Markowitz V."/>
            <person name="Cheng J.-F."/>
            <person name="Hugenholtz P."/>
            <person name="Woyke T."/>
            <person name="Wu D."/>
            <person name="Tindall B."/>
            <person name="Pomrenke H.G."/>
            <person name="Brambilla E."/>
            <person name="Klenk H.-P."/>
            <person name="Eisen J.A."/>
        </authorList>
    </citation>
    <scope>NUCLEOTIDE SEQUENCE [LARGE SCALE GENOMIC DNA]</scope>
    <source>
        <strain evidence="3">ATCC 49424 / DSM 5305 / JCM 21570 / NBRC 103401 / IFAM 1448</strain>
    </source>
</reference>
<dbReference type="Gene3D" id="3.40.50.1820">
    <property type="entry name" value="alpha/beta hydrolase"/>
    <property type="match status" value="1"/>
</dbReference>
<evidence type="ECO:0000313" key="3">
    <source>
        <dbReference type="Proteomes" id="UP000006860"/>
    </source>
</evidence>
<feature type="signal peptide" evidence="1">
    <location>
        <begin position="1"/>
        <end position="21"/>
    </location>
</feature>
<dbReference type="EMBL" id="CP002546">
    <property type="protein sequence ID" value="ADY60798.1"/>
    <property type="molecule type" value="Genomic_DNA"/>
</dbReference>
<evidence type="ECO:0000313" key="2">
    <source>
        <dbReference type="EMBL" id="ADY60798.1"/>
    </source>
</evidence>
<sequence length="287" mass="32662">MLARLLWMAILFASCCLVATAAISAEDRLAIEPDLKVPDVVDGPPRPGKRVRQQLPGYAQTDVYHLLYLPRGWQADRTYPVVVEYAGNEWRTSLGTVEGSSLGYGLTGGTGAIWICMPYVNAEEMRNQETWWGDVEATVAYCQSTMDLVCSDFGGDRKRLYIAGFSRGAIACNYIGLHNDDIAKLWRGFICHSHYDGLREWDYPRSDESAAVERLKRLRGRPQFISHENSVAPTREYLRRVYPHGDFTFVSLPETPHTDTWVLKDSPERRQLRKWFQETLHSPGDSQ</sequence>
<gene>
    <name evidence="2" type="ordered locus">Plabr_3201</name>
</gene>
<organism evidence="2 3">
    <name type="scientific">Rubinisphaera brasiliensis (strain ATCC 49424 / DSM 5305 / JCM 21570 / IAM 15109 / NBRC 103401 / IFAM 1448)</name>
    <name type="common">Planctomyces brasiliensis</name>
    <dbReference type="NCBI Taxonomy" id="756272"/>
    <lineage>
        <taxon>Bacteria</taxon>
        <taxon>Pseudomonadati</taxon>
        <taxon>Planctomycetota</taxon>
        <taxon>Planctomycetia</taxon>
        <taxon>Planctomycetales</taxon>
        <taxon>Planctomycetaceae</taxon>
        <taxon>Rubinisphaera</taxon>
    </lineage>
</organism>
<dbReference type="RefSeq" id="WP_013629519.1">
    <property type="nucleotide sequence ID" value="NC_015174.1"/>
</dbReference>
<keyword evidence="3" id="KW-1185">Reference proteome</keyword>
<dbReference type="PROSITE" id="PS51257">
    <property type="entry name" value="PROKAR_LIPOPROTEIN"/>
    <property type="match status" value="1"/>
</dbReference>
<dbReference type="AlphaFoldDB" id="F0SJI6"/>
<dbReference type="InterPro" id="IPR029058">
    <property type="entry name" value="AB_hydrolase_fold"/>
</dbReference>
<dbReference type="KEGG" id="pbs:Plabr_3201"/>